<evidence type="ECO:0000259" key="7">
    <source>
        <dbReference type="PROSITE" id="PS51195"/>
    </source>
</evidence>
<feature type="region of interest" description="Disordered" evidence="6">
    <location>
        <begin position="1"/>
        <end position="40"/>
    </location>
</feature>
<feature type="domain" description="DEAD-box RNA helicase Q" evidence="7">
    <location>
        <begin position="133"/>
        <end position="161"/>
    </location>
</feature>
<dbReference type="Proteomes" id="UP001266305">
    <property type="component" value="Unassembled WGS sequence"/>
</dbReference>
<evidence type="ECO:0000256" key="2">
    <source>
        <dbReference type="ARBA" id="ARBA00022801"/>
    </source>
</evidence>
<feature type="short sequence motif" description="Q motif" evidence="5">
    <location>
        <begin position="133"/>
        <end position="161"/>
    </location>
</feature>
<evidence type="ECO:0000256" key="6">
    <source>
        <dbReference type="SAM" id="MobiDB-lite"/>
    </source>
</evidence>
<dbReference type="PROSITE" id="PS51195">
    <property type="entry name" value="Q_MOTIF"/>
    <property type="match status" value="1"/>
</dbReference>
<evidence type="ECO:0000313" key="9">
    <source>
        <dbReference type="Proteomes" id="UP001266305"/>
    </source>
</evidence>
<keyword evidence="3 8" id="KW-0347">Helicase</keyword>
<protein>
    <submittedName>
        <fullName evidence="8">ATP-dependent RNA helicase ddx6</fullName>
    </submittedName>
</protein>
<keyword evidence="2" id="KW-0378">Hydrolase</keyword>
<keyword evidence="9" id="KW-1185">Reference proteome</keyword>
<sequence>MSTARTENPVIMGLSSQNGQLRGPVKPSGGPGGGGTQTQQQMNQLKNTNTINNGTQQQAQNLKRSENLDLFSLCKLPDCHRVTVCSSLGPLRKFSTDLVWSLGEPGDDWKKTLKLPPKDLRIKTSDVTSTKGNEFEDYCLKRELLMGIFEMGWEKPSPIQDKPCDITEYFFIEPTYVE</sequence>
<organism evidence="8 9">
    <name type="scientific">Saguinus oedipus</name>
    <name type="common">Cotton-top tamarin</name>
    <name type="synonym">Oedipomidas oedipus</name>
    <dbReference type="NCBI Taxonomy" id="9490"/>
    <lineage>
        <taxon>Eukaryota</taxon>
        <taxon>Metazoa</taxon>
        <taxon>Chordata</taxon>
        <taxon>Craniata</taxon>
        <taxon>Vertebrata</taxon>
        <taxon>Euteleostomi</taxon>
        <taxon>Mammalia</taxon>
        <taxon>Eutheria</taxon>
        <taxon>Euarchontoglires</taxon>
        <taxon>Primates</taxon>
        <taxon>Haplorrhini</taxon>
        <taxon>Platyrrhini</taxon>
        <taxon>Cebidae</taxon>
        <taxon>Callitrichinae</taxon>
        <taxon>Saguinus</taxon>
    </lineage>
</organism>
<keyword evidence="4" id="KW-0067">ATP-binding</keyword>
<reference evidence="8 9" key="1">
    <citation type="submission" date="2023-05" db="EMBL/GenBank/DDBJ databases">
        <title>B98-5 Cell Line De Novo Hybrid Assembly: An Optical Mapping Approach.</title>
        <authorList>
            <person name="Kananen K."/>
            <person name="Auerbach J.A."/>
            <person name="Kautto E."/>
            <person name="Blachly J.S."/>
        </authorList>
    </citation>
    <scope>NUCLEOTIDE SEQUENCE [LARGE SCALE GENOMIC DNA]</scope>
    <source>
        <strain evidence="8">B95-8</strain>
        <tissue evidence="8">Cell line</tissue>
    </source>
</reference>
<evidence type="ECO:0000313" key="8">
    <source>
        <dbReference type="EMBL" id="KAK2099568.1"/>
    </source>
</evidence>
<dbReference type="EMBL" id="JASSZA010000010">
    <property type="protein sequence ID" value="KAK2099568.1"/>
    <property type="molecule type" value="Genomic_DNA"/>
</dbReference>
<evidence type="ECO:0000256" key="3">
    <source>
        <dbReference type="ARBA" id="ARBA00022806"/>
    </source>
</evidence>
<proteinExistence type="predicted"/>
<accession>A0ABQ9UR87</accession>
<evidence type="ECO:0000256" key="1">
    <source>
        <dbReference type="ARBA" id="ARBA00022741"/>
    </source>
</evidence>
<dbReference type="PANTHER" id="PTHR47960">
    <property type="entry name" value="DEAD-BOX ATP-DEPENDENT RNA HELICASE 50"/>
    <property type="match status" value="1"/>
</dbReference>
<evidence type="ECO:0000256" key="5">
    <source>
        <dbReference type="PROSITE-ProRule" id="PRU00552"/>
    </source>
</evidence>
<dbReference type="GO" id="GO:0004386">
    <property type="term" value="F:helicase activity"/>
    <property type="evidence" value="ECO:0007669"/>
    <property type="project" value="UniProtKB-KW"/>
</dbReference>
<comment type="caution">
    <text evidence="8">The sequence shown here is derived from an EMBL/GenBank/DDBJ whole genome shotgun (WGS) entry which is preliminary data.</text>
</comment>
<evidence type="ECO:0000256" key="4">
    <source>
        <dbReference type="ARBA" id="ARBA00022840"/>
    </source>
</evidence>
<gene>
    <name evidence="8" type="primary">DDX6_4</name>
    <name evidence="8" type="ORF">P7K49_020916</name>
</gene>
<name>A0ABQ9UR87_SAGOE</name>
<dbReference type="InterPro" id="IPR014014">
    <property type="entry name" value="RNA_helicase_DEAD_Q_motif"/>
</dbReference>
<keyword evidence="1" id="KW-0547">Nucleotide-binding</keyword>